<accession>A0AAP9ED48</accession>
<proteinExistence type="predicted"/>
<dbReference type="Proteomes" id="UP000321298">
    <property type="component" value="Chromosome"/>
</dbReference>
<evidence type="ECO:0000313" key="2">
    <source>
        <dbReference type="Proteomes" id="UP000321298"/>
    </source>
</evidence>
<keyword evidence="2" id="KW-1185">Reference proteome</keyword>
<gene>
    <name evidence="1" type="ORF">FGL83_07780</name>
</gene>
<evidence type="ECO:0000313" key="1">
    <source>
        <dbReference type="EMBL" id="QEA44582.1"/>
    </source>
</evidence>
<dbReference type="RefSeq" id="WP_147001326.1">
    <property type="nucleotide sequence ID" value="NZ_CP042387.1"/>
</dbReference>
<dbReference type="AlphaFoldDB" id="A0AAP9ED48"/>
<protein>
    <submittedName>
        <fullName evidence="1">Uncharacterized protein</fullName>
    </submittedName>
</protein>
<organism evidence="1 2">
    <name type="scientific">Leuconostoc lactis</name>
    <dbReference type="NCBI Taxonomy" id="1246"/>
    <lineage>
        <taxon>Bacteria</taxon>
        <taxon>Bacillati</taxon>
        <taxon>Bacillota</taxon>
        <taxon>Bacilli</taxon>
        <taxon>Lactobacillales</taxon>
        <taxon>Lactobacillaceae</taxon>
        <taxon>Leuconostoc</taxon>
    </lineage>
</organism>
<dbReference type="EMBL" id="CP042387">
    <property type="protein sequence ID" value="QEA44582.1"/>
    <property type="molecule type" value="Genomic_DNA"/>
</dbReference>
<name>A0AAP9ED48_LEULA</name>
<dbReference type="GeneID" id="66532098"/>
<reference evidence="1 2" key="1">
    <citation type="submission" date="2019-06" db="EMBL/GenBank/DDBJ databases">
        <title>Genome analyses of bacteria isolated from kimchi.</title>
        <authorList>
            <person name="Lee S."/>
            <person name="Ahn S."/>
            <person name="Roh S."/>
        </authorList>
    </citation>
    <scope>NUCLEOTIDE SEQUENCE [LARGE SCALE GENOMIC DNA]</scope>
    <source>
        <strain evidence="1 2">CBA3625</strain>
    </source>
</reference>
<sequence>MALTSLGPFDRISGIVLLGIIGFSADKIAEYSIEKIAKDVVRERLKTQSNSQTKKRHKQVLHFQSNEIGNIGG</sequence>